<dbReference type="InterPro" id="IPR047654">
    <property type="entry name" value="IS1634_transpos"/>
</dbReference>
<gene>
    <name evidence="2" type="ORF">CLOBOL_01392</name>
</gene>
<name>A8RKR1_ENTBW</name>
<dbReference type="InterPro" id="IPR002559">
    <property type="entry name" value="Transposase_11"/>
</dbReference>
<dbReference type="AlphaFoldDB" id="A8RKR1"/>
<protein>
    <recommendedName>
        <fullName evidence="1">Transposase IS4-like domain-containing protein</fullName>
    </recommendedName>
</protein>
<sequence>MRLTTNKTKNGISYYIIRSVRRDGKRSSEVVERLGTEREIMEKYHCTDANKWAKAHLDELNQAEAEKQQKVLVPLRTDILIPFDKQNSYNVGYLFLQKIYYDLRLPNICRKISKEYSFSYDLDSILSRLVYERILNPSSKLSCYEQSSDLLEPPAFELHQIYRALSVIADESDSIQAELYEASRRLVKRQTGVLYYDCTNYFFETECQEGLKQYGPSKEHRPSPIVEMGLFIDRSGIPLAFCIHPGNTNEQTTLIPLEEQILRDFSLSKFIVCTDAGLSSERNRKFNNFGGRCFITTQSIKKLKKDLRQWCLEPTGWHLKDSLDTYDISRLEDTAKNRSKLFYKQLYVEGNDGKRDIDFDQTLIVTYSLKYRNYQQQIRNQQISRAMKAIDTEPKRIDKHSQNDYRRFIKKTSITADGECAANKIYEIDQDAVQEEAQYDGFYAVYTNLDDDPSEIAAVNQGRWEIEESFRIMKSEFEARPVYLKRDDRIKAHFTTCFIALLIYRILERKLDSQFTCDEIISTLRKMRVTSIGNEGYVPSYTRTKLTDALHEYAGFRTDYELIKKRTIKGICRHSKE</sequence>
<dbReference type="HOGENOM" id="CLU_022426_4_0_9"/>
<organism evidence="2 3">
    <name type="scientific">Enterocloster bolteae (strain ATCC BAA-613 / DSM 15670 / CCUG 46953 / JCM 12243 / WAL 16351)</name>
    <name type="common">Clostridium bolteae</name>
    <dbReference type="NCBI Taxonomy" id="411902"/>
    <lineage>
        <taxon>Bacteria</taxon>
        <taxon>Bacillati</taxon>
        <taxon>Bacillota</taxon>
        <taxon>Clostridia</taxon>
        <taxon>Lachnospirales</taxon>
        <taxon>Lachnospiraceae</taxon>
        <taxon>Enterocloster</taxon>
    </lineage>
</organism>
<evidence type="ECO:0000313" key="3">
    <source>
        <dbReference type="Proteomes" id="UP000005396"/>
    </source>
</evidence>
<comment type="caution">
    <text evidence="2">The sequence shown here is derived from an EMBL/GenBank/DDBJ whole genome shotgun (WGS) entry which is preliminary data.</text>
</comment>
<dbReference type="EMBL" id="ABCC02000016">
    <property type="protein sequence ID" value="EDP18324.1"/>
    <property type="molecule type" value="Genomic_DNA"/>
</dbReference>
<dbReference type="Proteomes" id="UP000005396">
    <property type="component" value="Unassembled WGS sequence"/>
</dbReference>
<dbReference type="PANTHER" id="PTHR34614:SF2">
    <property type="entry name" value="TRANSPOSASE IS4-LIKE DOMAIN-CONTAINING PROTEIN"/>
    <property type="match status" value="1"/>
</dbReference>
<dbReference type="GO" id="GO:0004803">
    <property type="term" value="F:transposase activity"/>
    <property type="evidence" value="ECO:0007669"/>
    <property type="project" value="InterPro"/>
</dbReference>
<proteinExistence type="predicted"/>
<dbReference type="PANTHER" id="PTHR34614">
    <property type="match status" value="1"/>
</dbReference>
<dbReference type="NCBIfam" id="NF033559">
    <property type="entry name" value="transpos_IS1634"/>
    <property type="match status" value="1"/>
</dbReference>
<dbReference type="GO" id="GO:0003677">
    <property type="term" value="F:DNA binding"/>
    <property type="evidence" value="ECO:0007669"/>
    <property type="project" value="InterPro"/>
</dbReference>
<dbReference type="InterPro" id="IPR012337">
    <property type="entry name" value="RNaseH-like_sf"/>
</dbReference>
<dbReference type="SUPFAM" id="SSF53098">
    <property type="entry name" value="Ribonuclease H-like"/>
    <property type="match status" value="1"/>
</dbReference>
<dbReference type="PaxDb" id="411902-CLOBOL_01392"/>
<accession>A8RKR1</accession>
<dbReference type="GO" id="GO:0006313">
    <property type="term" value="P:DNA transposition"/>
    <property type="evidence" value="ECO:0007669"/>
    <property type="project" value="InterPro"/>
</dbReference>
<evidence type="ECO:0000259" key="1">
    <source>
        <dbReference type="Pfam" id="PF01609"/>
    </source>
</evidence>
<dbReference type="Pfam" id="PF01609">
    <property type="entry name" value="DDE_Tnp_1"/>
    <property type="match status" value="1"/>
</dbReference>
<feature type="domain" description="Transposase IS4-like" evidence="1">
    <location>
        <begin position="233"/>
        <end position="502"/>
    </location>
</feature>
<reference evidence="2 3" key="1">
    <citation type="submission" date="2007-08" db="EMBL/GenBank/DDBJ databases">
        <authorList>
            <person name="Fulton L."/>
            <person name="Clifton S."/>
            <person name="Fulton B."/>
            <person name="Xu J."/>
            <person name="Minx P."/>
            <person name="Pepin K.H."/>
            <person name="Johnson M."/>
            <person name="Thiruvilangam P."/>
            <person name="Bhonagiri V."/>
            <person name="Nash W.E."/>
            <person name="Mardis E.R."/>
            <person name="Wilson R.K."/>
        </authorList>
    </citation>
    <scope>NUCLEOTIDE SEQUENCE [LARGE SCALE GENOMIC DNA]</scope>
    <source>
        <strain evidence="3">ATCC BAA-613 / DSM 15670 / CCUG 46953 / JCM 12243 / WAL 16351</strain>
    </source>
</reference>
<dbReference type="RefSeq" id="WP_002566610.1">
    <property type="nucleotide sequence ID" value="NZ_DS480675.1"/>
</dbReference>
<dbReference type="eggNOG" id="COG5421">
    <property type="taxonomic scope" value="Bacteria"/>
</dbReference>
<evidence type="ECO:0000313" key="2">
    <source>
        <dbReference type="EMBL" id="EDP18324.1"/>
    </source>
</evidence>
<reference evidence="2 3" key="2">
    <citation type="submission" date="2007-09" db="EMBL/GenBank/DDBJ databases">
        <title>Draft genome sequence of Clostridium bolteae (ATCC BAA-613).</title>
        <authorList>
            <person name="Sudarsanam P."/>
            <person name="Ley R."/>
            <person name="Guruge J."/>
            <person name="Turnbaugh P.J."/>
            <person name="Mahowald M."/>
            <person name="Liep D."/>
            <person name="Gordon J."/>
        </authorList>
    </citation>
    <scope>NUCLEOTIDE SEQUENCE [LARGE SCALE GENOMIC DNA]</scope>
    <source>
        <strain evidence="3">ATCC BAA-613 / DSM 15670 / CCUG 46953 / JCM 12243 / WAL 16351</strain>
    </source>
</reference>